<dbReference type="PROSITE" id="PS51257">
    <property type="entry name" value="PROKAR_LIPOPROTEIN"/>
    <property type="match status" value="1"/>
</dbReference>
<gene>
    <name evidence="1" type="ORF">OFUS_LOCUS16674</name>
</gene>
<protein>
    <submittedName>
        <fullName evidence="1">Uncharacterized protein</fullName>
    </submittedName>
</protein>
<proteinExistence type="predicted"/>
<evidence type="ECO:0000313" key="2">
    <source>
        <dbReference type="Proteomes" id="UP000749559"/>
    </source>
</evidence>
<reference evidence="1" key="1">
    <citation type="submission" date="2022-03" db="EMBL/GenBank/DDBJ databases">
        <authorList>
            <person name="Martin C."/>
        </authorList>
    </citation>
    <scope>NUCLEOTIDE SEQUENCE</scope>
</reference>
<sequence>MKVYISFAILAGLVALALSCSNPLDAKDCLTGYSAGDLTSLCKFMDNGQNITDCIKQKTDCIPSEIPEWGVLEGAAKTVGLTGSCNTGMNLQPVLGILLPSLLLITYRWLAN</sequence>
<dbReference type="AlphaFoldDB" id="A0A8J1XY44"/>
<dbReference type="Proteomes" id="UP000749559">
    <property type="component" value="Unassembled WGS sequence"/>
</dbReference>
<accession>A0A8J1XY44</accession>
<organism evidence="1 2">
    <name type="scientific">Owenia fusiformis</name>
    <name type="common">Polychaete worm</name>
    <dbReference type="NCBI Taxonomy" id="6347"/>
    <lineage>
        <taxon>Eukaryota</taxon>
        <taxon>Metazoa</taxon>
        <taxon>Spiralia</taxon>
        <taxon>Lophotrochozoa</taxon>
        <taxon>Annelida</taxon>
        <taxon>Polychaeta</taxon>
        <taxon>Sedentaria</taxon>
        <taxon>Canalipalpata</taxon>
        <taxon>Sabellida</taxon>
        <taxon>Oweniida</taxon>
        <taxon>Oweniidae</taxon>
        <taxon>Owenia</taxon>
    </lineage>
</organism>
<evidence type="ECO:0000313" key="1">
    <source>
        <dbReference type="EMBL" id="CAH1791609.1"/>
    </source>
</evidence>
<dbReference type="EMBL" id="CAIIXF020000008">
    <property type="protein sequence ID" value="CAH1791609.1"/>
    <property type="molecule type" value="Genomic_DNA"/>
</dbReference>
<comment type="caution">
    <text evidence="1">The sequence shown here is derived from an EMBL/GenBank/DDBJ whole genome shotgun (WGS) entry which is preliminary data.</text>
</comment>
<keyword evidence="2" id="KW-1185">Reference proteome</keyword>
<name>A0A8J1XY44_OWEFU</name>